<evidence type="ECO:0000313" key="1">
    <source>
        <dbReference type="EMBL" id="KAI3368658.1"/>
    </source>
</evidence>
<evidence type="ECO:0000313" key="2">
    <source>
        <dbReference type="Proteomes" id="UP000831701"/>
    </source>
</evidence>
<comment type="caution">
    <text evidence="1">The sequence shown here is derived from an EMBL/GenBank/DDBJ whole genome shotgun (WGS) entry which is preliminary data.</text>
</comment>
<protein>
    <submittedName>
        <fullName evidence="1">Uncharacterized protein</fullName>
    </submittedName>
</protein>
<organism evidence="1 2">
    <name type="scientific">Scortum barcoo</name>
    <name type="common">barcoo grunter</name>
    <dbReference type="NCBI Taxonomy" id="214431"/>
    <lineage>
        <taxon>Eukaryota</taxon>
        <taxon>Metazoa</taxon>
        <taxon>Chordata</taxon>
        <taxon>Craniata</taxon>
        <taxon>Vertebrata</taxon>
        <taxon>Euteleostomi</taxon>
        <taxon>Actinopterygii</taxon>
        <taxon>Neopterygii</taxon>
        <taxon>Teleostei</taxon>
        <taxon>Neoteleostei</taxon>
        <taxon>Acanthomorphata</taxon>
        <taxon>Eupercaria</taxon>
        <taxon>Centrarchiformes</taxon>
        <taxon>Terapontoidei</taxon>
        <taxon>Terapontidae</taxon>
        <taxon>Scortum</taxon>
    </lineage>
</organism>
<sequence>MEEEESSDIEGSHQSSGRKTESGVTNVPKASPKTPQPKTPEKTSSGGSSDKDTVSVVQEIIRKEASQIVEPLLDDLSDDEFELLQSKSSVETEVVAEEIAQIVE</sequence>
<dbReference type="Proteomes" id="UP000831701">
    <property type="component" value="Chromosome 8"/>
</dbReference>
<feature type="non-terminal residue" evidence="1">
    <location>
        <position position="104"/>
    </location>
</feature>
<reference evidence="1" key="1">
    <citation type="submission" date="2022-04" db="EMBL/GenBank/DDBJ databases">
        <title>Jade perch genome.</title>
        <authorList>
            <person name="Chao B."/>
        </authorList>
    </citation>
    <scope>NUCLEOTIDE SEQUENCE</scope>
    <source>
        <strain evidence="1">CB-2022</strain>
    </source>
</reference>
<dbReference type="EMBL" id="CM041538">
    <property type="protein sequence ID" value="KAI3368658.1"/>
    <property type="molecule type" value="Genomic_DNA"/>
</dbReference>
<gene>
    <name evidence="1" type="ORF">L3Q82_025669</name>
</gene>
<accession>A0ACB8WLE3</accession>
<keyword evidence="2" id="KW-1185">Reference proteome</keyword>
<name>A0ACB8WLE3_9TELE</name>
<proteinExistence type="predicted"/>